<comment type="caution">
    <text evidence="1">The sequence shown here is derived from an EMBL/GenBank/DDBJ whole genome shotgun (WGS) entry which is preliminary data.</text>
</comment>
<evidence type="ECO:0000313" key="1">
    <source>
        <dbReference type="EMBL" id="KAI5671574.1"/>
    </source>
</evidence>
<name>A0ACC0BG29_CATRO</name>
<organism evidence="1 2">
    <name type="scientific">Catharanthus roseus</name>
    <name type="common">Madagascar periwinkle</name>
    <name type="synonym">Vinca rosea</name>
    <dbReference type="NCBI Taxonomy" id="4058"/>
    <lineage>
        <taxon>Eukaryota</taxon>
        <taxon>Viridiplantae</taxon>
        <taxon>Streptophyta</taxon>
        <taxon>Embryophyta</taxon>
        <taxon>Tracheophyta</taxon>
        <taxon>Spermatophyta</taxon>
        <taxon>Magnoliopsida</taxon>
        <taxon>eudicotyledons</taxon>
        <taxon>Gunneridae</taxon>
        <taxon>Pentapetalae</taxon>
        <taxon>asterids</taxon>
        <taxon>lamiids</taxon>
        <taxon>Gentianales</taxon>
        <taxon>Apocynaceae</taxon>
        <taxon>Rauvolfioideae</taxon>
        <taxon>Vinceae</taxon>
        <taxon>Catharanthinae</taxon>
        <taxon>Catharanthus</taxon>
    </lineage>
</organism>
<sequence length="133" mass="13641">MQSAKETATNIAASAKAGMEKTKAAVLGQAEKMTTRDPVKKEMAEQKKEARMQEAEGMKHEARAENAATRREQGVGLGHGPGHTTTTGMTGHTGEGPLGGVSTGTTTTGARVKDPRTTAGGHGTTGYGSGPTY</sequence>
<evidence type="ECO:0000313" key="2">
    <source>
        <dbReference type="Proteomes" id="UP001060085"/>
    </source>
</evidence>
<proteinExistence type="predicted"/>
<gene>
    <name evidence="1" type="ORF">M9H77_11938</name>
</gene>
<protein>
    <submittedName>
        <fullName evidence="1">Uncharacterized protein</fullName>
    </submittedName>
</protein>
<dbReference type="EMBL" id="CM044703">
    <property type="protein sequence ID" value="KAI5671574.1"/>
    <property type="molecule type" value="Genomic_DNA"/>
</dbReference>
<reference evidence="2" key="1">
    <citation type="journal article" date="2023" name="Nat. Plants">
        <title>Single-cell RNA sequencing provides a high-resolution roadmap for understanding the multicellular compartmentation of specialized metabolism.</title>
        <authorList>
            <person name="Sun S."/>
            <person name="Shen X."/>
            <person name="Li Y."/>
            <person name="Li Y."/>
            <person name="Wang S."/>
            <person name="Li R."/>
            <person name="Zhang H."/>
            <person name="Shen G."/>
            <person name="Guo B."/>
            <person name="Wei J."/>
            <person name="Xu J."/>
            <person name="St-Pierre B."/>
            <person name="Chen S."/>
            <person name="Sun C."/>
        </authorList>
    </citation>
    <scope>NUCLEOTIDE SEQUENCE [LARGE SCALE GENOMIC DNA]</scope>
</reference>
<accession>A0ACC0BG29</accession>
<keyword evidence="2" id="KW-1185">Reference proteome</keyword>
<dbReference type="Proteomes" id="UP001060085">
    <property type="component" value="Linkage Group LG03"/>
</dbReference>